<name>A0ABS5AN79_9PSEU</name>
<protein>
    <submittedName>
        <fullName evidence="2">Uncharacterized protein</fullName>
    </submittedName>
</protein>
<evidence type="ECO:0000256" key="1">
    <source>
        <dbReference type="SAM" id="MobiDB-lite"/>
    </source>
</evidence>
<feature type="region of interest" description="Disordered" evidence="1">
    <location>
        <begin position="1"/>
        <end position="24"/>
    </location>
</feature>
<evidence type="ECO:0000313" key="3">
    <source>
        <dbReference type="Proteomes" id="UP001519363"/>
    </source>
</evidence>
<keyword evidence="3" id="KW-1185">Reference proteome</keyword>
<feature type="compositionally biased region" description="Low complexity" evidence="1">
    <location>
        <begin position="13"/>
        <end position="24"/>
    </location>
</feature>
<comment type="caution">
    <text evidence="2">The sequence shown here is derived from an EMBL/GenBank/DDBJ whole genome shotgun (WGS) entry which is preliminary data.</text>
</comment>
<dbReference type="EMBL" id="JAGIOO010000001">
    <property type="protein sequence ID" value="MBP2478033.1"/>
    <property type="molecule type" value="Genomic_DNA"/>
</dbReference>
<reference evidence="2 3" key="1">
    <citation type="submission" date="2021-03" db="EMBL/GenBank/DDBJ databases">
        <title>Sequencing the genomes of 1000 actinobacteria strains.</title>
        <authorList>
            <person name="Klenk H.-P."/>
        </authorList>
    </citation>
    <scope>NUCLEOTIDE SEQUENCE [LARGE SCALE GENOMIC DNA]</scope>
    <source>
        <strain evidence="2 3">DSM 44580</strain>
    </source>
</reference>
<sequence>MGRNTPQPEAGQPTRKPTRTTGPRTAAQLELVARSLATDQPLPPNRQPDHPDPRLVLECPYGCGVTARGLLPDTLAEVMGVHVYLWHQWRFTADARGSGAERFEPRSGAVDRVDLPAPRPAIFDLTATT</sequence>
<dbReference type="RefSeq" id="WP_086781199.1">
    <property type="nucleotide sequence ID" value="NZ_JAGIOO010000001.1"/>
</dbReference>
<proteinExistence type="predicted"/>
<evidence type="ECO:0000313" key="2">
    <source>
        <dbReference type="EMBL" id="MBP2478033.1"/>
    </source>
</evidence>
<gene>
    <name evidence="2" type="ORF">JOF53_006905</name>
</gene>
<accession>A0ABS5AN79</accession>
<dbReference type="Proteomes" id="UP001519363">
    <property type="component" value="Unassembled WGS sequence"/>
</dbReference>
<organism evidence="2 3">
    <name type="scientific">Crossiella equi</name>
    <dbReference type="NCBI Taxonomy" id="130796"/>
    <lineage>
        <taxon>Bacteria</taxon>
        <taxon>Bacillati</taxon>
        <taxon>Actinomycetota</taxon>
        <taxon>Actinomycetes</taxon>
        <taxon>Pseudonocardiales</taxon>
        <taxon>Pseudonocardiaceae</taxon>
        <taxon>Crossiella</taxon>
    </lineage>
</organism>